<organism evidence="2">
    <name type="scientific">Wuchereria bancrofti</name>
    <dbReference type="NCBI Taxonomy" id="6293"/>
    <lineage>
        <taxon>Eukaryota</taxon>
        <taxon>Metazoa</taxon>
        <taxon>Ecdysozoa</taxon>
        <taxon>Nematoda</taxon>
        <taxon>Chromadorea</taxon>
        <taxon>Rhabditida</taxon>
        <taxon>Spirurina</taxon>
        <taxon>Spiruromorpha</taxon>
        <taxon>Filarioidea</taxon>
        <taxon>Onchocercidae</taxon>
        <taxon>Wuchereria</taxon>
    </lineage>
</organism>
<protein>
    <submittedName>
        <fullName evidence="2">Uncharacterized protein</fullName>
    </submittedName>
</protein>
<accession>A0A1I8EKD4</accession>
<feature type="signal peptide" evidence="1">
    <location>
        <begin position="1"/>
        <end position="18"/>
    </location>
</feature>
<dbReference type="AlphaFoldDB" id="A0A1I8EKD4"/>
<name>A0A1I8EKD4_WUCBA</name>
<keyword evidence="1" id="KW-0732">Signal</keyword>
<dbReference type="WBParaSite" id="maker-PairedContig_2686-snap-gene-9.11-mRNA-1">
    <property type="protein sequence ID" value="maker-PairedContig_2686-snap-gene-9.11-mRNA-1"/>
    <property type="gene ID" value="maker-PairedContig_2686-snap-gene-9.11"/>
</dbReference>
<evidence type="ECO:0000313" key="2">
    <source>
        <dbReference type="WBParaSite" id="maker-PairedContig_2686-snap-gene-9.11-mRNA-1"/>
    </source>
</evidence>
<evidence type="ECO:0000256" key="1">
    <source>
        <dbReference type="SAM" id="SignalP"/>
    </source>
</evidence>
<reference evidence="2" key="1">
    <citation type="submission" date="2016-11" db="UniProtKB">
        <authorList>
            <consortium name="WormBaseParasite"/>
        </authorList>
    </citation>
    <scope>IDENTIFICATION</scope>
    <source>
        <strain evidence="2">pt0022</strain>
    </source>
</reference>
<feature type="chain" id="PRO_5009318237" evidence="1">
    <location>
        <begin position="19"/>
        <end position="284"/>
    </location>
</feature>
<proteinExistence type="predicted"/>
<sequence length="284" mass="30143">MLPLILTIIFFAFKQCSGQLGYGGNGYCSTCALSNSGSISRGFGFVSSSNTANSDLTGKNLYSLPTSNSLIIPSSYGYSSSSYGTGTSYGNNNLNYGSSSTSRKELWKNFVPFKFSSTQIFQTGISSNNAYSSAGNYGDGNGYINCYNNNCLPSSSLNTVPTASSGIGYGISGSNTIYNPYFSLPDTSYKTYSLPSFYSVHTNLGSVPNIYTSNSHSGLETSYSLPAAYSSYPAMYSSYGSQSSTSSLNNLLSLTNYQRSRKAVSADDASEIRKSLLSSTSTSS</sequence>